<evidence type="ECO:0000313" key="2">
    <source>
        <dbReference type="EMBL" id="PPQ81190.1"/>
    </source>
</evidence>
<feature type="compositionally biased region" description="Polar residues" evidence="1">
    <location>
        <begin position="136"/>
        <end position="145"/>
    </location>
</feature>
<keyword evidence="3" id="KW-1185">Reference proteome</keyword>
<organism evidence="2 3">
    <name type="scientific">Panaeolus cyanescens</name>
    <dbReference type="NCBI Taxonomy" id="181874"/>
    <lineage>
        <taxon>Eukaryota</taxon>
        <taxon>Fungi</taxon>
        <taxon>Dikarya</taxon>
        <taxon>Basidiomycota</taxon>
        <taxon>Agaricomycotina</taxon>
        <taxon>Agaricomycetes</taxon>
        <taxon>Agaricomycetidae</taxon>
        <taxon>Agaricales</taxon>
        <taxon>Agaricineae</taxon>
        <taxon>Galeropsidaceae</taxon>
        <taxon>Panaeolus</taxon>
    </lineage>
</organism>
<comment type="caution">
    <text evidence="2">The sequence shown here is derived from an EMBL/GenBank/DDBJ whole genome shotgun (WGS) entry which is preliminary data.</text>
</comment>
<feature type="compositionally biased region" description="Polar residues" evidence="1">
    <location>
        <begin position="1"/>
        <end position="32"/>
    </location>
</feature>
<dbReference type="InParanoid" id="A0A409WRP7"/>
<feature type="region of interest" description="Disordered" evidence="1">
    <location>
        <begin position="1"/>
        <end position="172"/>
    </location>
</feature>
<evidence type="ECO:0000313" key="3">
    <source>
        <dbReference type="Proteomes" id="UP000284842"/>
    </source>
</evidence>
<dbReference type="Proteomes" id="UP000284842">
    <property type="component" value="Unassembled WGS sequence"/>
</dbReference>
<reference evidence="2 3" key="1">
    <citation type="journal article" date="2018" name="Evol. Lett.">
        <title>Horizontal gene cluster transfer increased hallucinogenic mushroom diversity.</title>
        <authorList>
            <person name="Reynolds H.T."/>
            <person name="Vijayakumar V."/>
            <person name="Gluck-Thaler E."/>
            <person name="Korotkin H.B."/>
            <person name="Matheny P.B."/>
            <person name="Slot J.C."/>
        </authorList>
    </citation>
    <scope>NUCLEOTIDE SEQUENCE [LARGE SCALE GENOMIC DNA]</scope>
    <source>
        <strain evidence="2 3">2629</strain>
    </source>
</reference>
<protein>
    <submittedName>
        <fullName evidence="2">Uncharacterized protein</fullName>
    </submittedName>
</protein>
<feature type="compositionally biased region" description="Polar residues" evidence="1">
    <location>
        <begin position="101"/>
        <end position="114"/>
    </location>
</feature>
<feature type="compositionally biased region" description="Basic residues" evidence="1">
    <location>
        <begin position="87"/>
        <end position="99"/>
    </location>
</feature>
<evidence type="ECO:0000256" key="1">
    <source>
        <dbReference type="SAM" id="MobiDB-lite"/>
    </source>
</evidence>
<dbReference type="EMBL" id="NHTK01005302">
    <property type="protein sequence ID" value="PPQ81190.1"/>
    <property type="molecule type" value="Genomic_DNA"/>
</dbReference>
<proteinExistence type="predicted"/>
<gene>
    <name evidence="2" type="ORF">CVT24_009467</name>
</gene>
<name>A0A409WRP7_9AGAR</name>
<accession>A0A409WRP7</accession>
<sequence length="172" mass="18826">MSTQTTTFVPAHSSNSTATPSPTQDMIQQGIQLNPDVDVPQTGPYTVTDSDSDASEELANRPLDPGDDMYRGKPSSCVVSVSEHIHSPMRTRGRGRRAKTSVISSPVDDTTAITHSKKRRSAPTQKSNRIKKLKQHITSGKTPPSRNEFVDDEALDEDSMRSESALVIDNFE</sequence>
<dbReference type="AlphaFoldDB" id="A0A409WRP7"/>